<organism evidence="2 3">
    <name type="scientific">Xylaria bambusicola</name>
    <dbReference type="NCBI Taxonomy" id="326684"/>
    <lineage>
        <taxon>Eukaryota</taxon>
        <taxon>Fungi</taxon>
        <taxon>Dikarya</taxon>
        <taxon>Ascomycota</taxon>
        <taxon>Pezizomycotina</taxon>
        <taxon>Sordariomycetes</taxon>
        <taxon>Xylariomycetidae</taxon>
        <taxon>Xylariales</taxon>
        <taxon>Xylariaceae</taxon>
        <taxon>Xylaria</taxon>
    </lineage>
</organism>
<dbReference type="EMBL" id="JAWHQM010000051">
    <property type="protein sequence ID" value="KAK5635321.1"/>
    <property type="molecule type" value="Genomic_DNA"/>
</dbReference>
<evidence type="ECO:0000256" key="1">
    <source>
        <dbReference type="SAM" id="MobiDB-lite"/>
    </source>
</evidence>
<feature type="compositionally biased region" description="Basic and acidic residues" evidence="1">
    <location>
        <begin position="38"/>
        <end position="66"/>
    </location>
</feature>
<feature type="compositionally biased region" description="Basic and acidic residues" evidence="1">
    <location>
        <begin position="73"/>
        <end position="84"/>
    </location>
</feature>
<sequence>MPAVNPDAPSSIPACKGKEIDQWLGSFHISPAKPWPSEGEKLEETPEQRRIRLKHFHDDEGTEQHDGTPSSGHQDHQTSDEQSQKVEYPSLSMPHPYIVIPGGSDSGLSSDTIPSVEGQISREEEENLIQETWEVVKDFHNTTPSYKKIVLPNQCAKVEELVKNNQHLAALTRALQDAYDHTFDTHPRHVFSASIHVYKLGRNEAEIPVIKMDFHKGLHFPFRKMLARRLLNGVLIRYPKGYFPRIFGVVEGDEEKQVVLHTYNRYEDHDQKYERCGACRHAIIEQWNEERKGKEVAE</sequence>
<evidence type="ECO:0000313" key="3">
    <source>
        <dbReference type="Proteomes" id="UP001305414"/>
    </source>
</evidence>
<accession>A0AAN7UYX6</accession>
<evidence type="ECO:0000313" key="2">
    <source>
        <dbReference type="EMBL" id="KAK5635321.1"/>
    </source>
</evidence>
<gene>
    <name evidence="2" type="ORF">RRF57_011033</name>
</gene>
<reference evidence="2 3" key="1">
    <citation type="submission" date="2023-10" db="EMBL/GenBank/DDBJ databases">
        <title>Draft genome sequence of Xylaria bambusicola isolate GMP-LS, the root and basal stem rot pathogen of sugarcane in Indonesia.</title>
        <authorList>
            <person name="Selvaraj P."/>
            <person name="Muralishankar V."/>
            <person name="Muruganantham S."/>
            <person name="Sp S."/>
            <person name="Haryani S."/>
            <person name="Lau K.J.X."/>
            <person name="Naqvi N.I."/>
        </authorList>
    </citation>
    <scope>NUCLEOTIDE SEQUENCE [LARGE SCALE GENOMIC DNA]</scope>
    <source>
        <strain evidence="2">GMP-LS</strain>
    </source>
</reference>
<feature type="region of interest" description="Disordered" evidence="1">
    <location>
        <begin position="25"/>
        <end position="85"/>
    </location>
</feature>
<name>A0AAN7UYX6_9PEZI</name>
<keyword evidence="3" id="KW-1185">Reference proteome</keyword>
<dbReference type="Proteomes" id="UP001305414">
    <property type="component" value="Unassembled WGS sequence"/>
</dbReference>
<proteinExistence type="predicted"/>
<dbReference type="AlphaFoldDB" id="A0AAN7UYX6"/>
<protein>
    <submittedName>
        <fullName evidence="2">Uncharacterized protein</fullName>
    </submittedName>
</protein>
<comment type="caution">
    <text evidence="2">The sequence shown here is derived from an EMBL/GenBank/DDBJ whole genome shotgun (WGS) entry which is preliminary data.</text>
</comment>